<sequence>MIKSSYLHIKTAIQVTSLMPHPDLQGIPSLNWPKFPNAANSMPGRRNSKRFGAHSKQYSTAAR</sequence>
<protein>
    <submittedName>
        <fullName evidence="2">Uncharacterized protein</fullName>
    </submittedName>
</protein>
<evidence type="ECO:0000313" key="2">
    <source>
        <dbReference type="EMBL" id="MBX64190.1"/>
    </source>
</evidence>
<reference evidence="2" key="1">
    <citation type="submission" date="2018-02" db="EMBL/GenBank/DDBJ databases">
        <title>Rhizophora mucronata_Transcriptome.</title>
        <authorList>
            <person name="Meera S.P."/>
            <person name="Sreeshan A."/>
            <person name="Augustine A."/>
        </authorList>
    </citation>
    <scope>NUCLEOTIDE SEQUENCE</scope>
    <source>
        <tissue evidence="2">Leaf</tissue>
    </source>
</reference>
<proteinExistence type="predicted"/>
<accession>A0A2P2QB10</accession>
<name>A0A2P2QB10_RHIMU</name>
<feature type="region of interest" description="Disordered" evidence="1">
    <location>
        <begin position="38"/>
        <end position="63"/>
    </location>
</feature>
<evidence type="ECO:0000256" key="1">
    <source>
        <dbReference type="SAM" id="MobiDB-lite"/>
    </source>
</evidence>
<dbReference type="EMBL" id="GGEC01083706">
    <property type="protein sequence ID" value="MBX64190.1"/>
    <property type="molecule type" value="Transcribed_RNA"/>
</dbReference>
<dbReference type="AlphaFoldDB" id="A0A2P2QB10"/>
<organism evidence="2">
    <name type="scientific">Rhizophora mucronata</name>
    <name type="common">Asiatic mangrove</name>
    <dbReference type="NCBI Taxonomy" id="61149"/>
    <lineage>
        <taxon>Eukaryota</taxon>
        <taxon>Viridiplantae</taxon>
        <taxon>Streptophyta</taxon>
        <taxon>Embryophyta</taxon>
        <taxon>Tracheophyta</taxon>
        <taxon>Spermatophyta</taxon>
        <taxon>Magnoliopsida</taxon>
        <taxon>eudicotyledons</taxon>
        <taxon>Gunneridae</taxon>
        <taxon>Pentapetalae</taxon>
        <taxon>rosids</taxon>
        <taxon>fabids</taxon>
        <taxon>Malpighiales</taxon>
        <taxon>Rhizophoraceae</taxon>
        <taxon>Rhizophora</taxon>
    </lineage>
</organism>